<dbReference type="InterPro" id="IPR005000">
    <property type="entry name" value="Aldolase/citrate-lyase_domain"/>
</dbReference>
<dbReference type="InterPro" id="IPR050251">
    <property type="entry name" value="HpcH-HpaI_aldolase"/>
</dbReference>
<proteinExistence type="inferred from homology"/>
<evidence type="ECO:0000256" key="1">
    <source>
        <dbReference type="ARBA" id="ARBA00005568"/>
    </source>
</evidence>
<evidence type="ECO:0000259" key="4">
    <source>
        <dbReference type="Pfam" id="PF03328"/>
    </source>
</evidence>
<comment type="caution">
    <text evidence="5">The sequence shown here is derived from an EMBL/GenBank/DDBJ whole genome shotgun (WGS) entry which is preliminary data.</text>
</comment>
<dbReference type="Gene3D" id="3.20.20.60">
    <property type="entry name" value="Phosphoenolpyruvate-binding domains"/>
    <property type="match status" value="1"/>
</dbReference>
<evidence type="ECO:0000313" key="6">
    <source>
        <dbReference type="Proteomes" id="UP000664096"/>
    </source>
</evidence>
<organism evidence="5 6">
    <name type="scientific">Roseibium aggregatum</name>
    <dbReference type="NCBI Taxonomy" id="187304"/>
    <lineage>
        <taxon>Bacteria</taxon>
        <taxon>Pseudomonadati</taxon>
        <taxon>Pseudomonadota</taxon>
        <taxon>Alphaproteobacteria</taxon>
        <taxon>Hyphomicrobiales</taxon>
        <taxon>Stappiaceae</taxon>
        <taxon>Roseibium</taxon>
    </lineage>
</organism>
<accession>A0A939EIP9</accession>
<dbReference type="Pfam" id="PF03328">
    <property type="entry name" value="HpcH_HpaI"/>
    <property type="match status" value="1"/>
</dbReference>
<keyword evidence="2" id="KW-0479">Metal-binding</keyword>
<keyword evidence="3" id="KW-0456">Lyase</keyword>
<dbReference type="GO" id="GO:0016832">
    <property type="term" value="F:aldehyde-lyase activity"/>
    <property type="evidence" value="ECO:0007669"/>
    <property type="project" value="TreeGrafter"/>
</dbReference>
<dbReference type="GO" id="GO:0046872">
    <property type="term" value="F:metal ion binding"/>
    <property type="evidence" value="ECO:0007669"/>
    <property type="project" value="UniProtKB-KW"/>
</dbReference>
<evidence type="ECO:0000256" key="3">
    <source>
        <dbReference type="ARBA" id="ARBA00023239"/>
    </source>
</evidence>
<dbReference type="PANTHER" id="PTHR30502:SF0">
    <property type="entry name" value="PHOSPHOENOLPYRUVATE CARBOXYLASE FAMILY PROTEIN"/>
    <property type="match status" value="1"/>
</dbReference>
<reference evidence="5" key="1">
    <citation type="submission" date="2020-12" db="EMBL/GenBank/DDBJ databases">
        <title>Oil enriched cultivation method for isolating marine PHA-producing bacteria.</title>
        <authorList>
            <person name="Zheng W."/>
            <person name="Yu S."/>
            <person name="Huang Y."/>
        </authorList>
    </citation>
    <scope>NUCLEOTIDE SEQUENCE</scope>
    <source>
        <strain evidence="5">SY-2-12</strain>
    </source>
</reference>
<sequence>MARGAGFSFVVVDMEHGPLGISELGQMAAAGLASRFPVYGRVTGPGSPDVARVLDCGATGVIVPHVDSVEDARRVVRACRFQPTGARALPGPLPAFEYHALRAEELCDRSETSTQVIAMIESAAGLDAVEEIAATPGIDGLMIGSNDLADGIGLRGQLHHPDFLSACARISTAALANGCTYGIMGLPRDLVRSHALDLGATLVVATNETNLVAEGGALLLDGLRRETVSRVTP</sequence>
<gene>
    <name evidence="5" type="ORF">JF539_26430</name>
</gene>
<dbReference type="Proteomes" id="UP000664096">
    <property type="component" value="Unassembled WGS sequence"/>
</dbReference>
<feature type="domain" description="HpcH/HpaI aldolase/citrate lyase" evidence="4">
    <location>
        <begin position="4"/>
        <end position="181"/>
    </location>
</feature>
<dbReference type="GO" id="GO:0005737">
    <property type="term" value="C:cytoplasm"/>
    <property type="evidence" value="ECO:0007669"/>
    <property type="project" value="TreeGrafter"/>
</dbReference>
<name>A0A939EIP9_9HYPH</name>
<dbReference type="InterPro" id="IPR040442">
    <property type="entry name" value="Pyrv_kinase-like_dom_sf"/>
</dbReference>
<dbReference type="SUPFAM" id="SSF51621">
    <property type="entry name" value="Phosphoenolpyruvate/pyruvate domain"/>
    <property type="match status" value="1"/>
</dbReference>
<protein>
    <submittedName>
        <fullName evidence="5">Aldolase</fullName>
    </submittedName>
</protein>
<dbReference type="PANTHER" id="PTHR30502">
    <property type="entry name" value="2-KETO-3-DEOXY-L-RHAMNONATE ALDOLASE"/>
    <property type="match status" value="1"/>
</dbReference>
<dbReference type="AlphaFoldDB" id="A0A939EIP9"/>
<dbReference type="EMBL" id="JAEKJZ010000008">
    <property type="protein sequence ID" value="MBN9673922.1"/>
    <property type="molecule type" value="Genomic_DNA"/>
</dbReference>
<evidence type="ECO:0000313" key="5">
    <source>
        <dbReference type="EMBL" id="MBN9673922.1"/>
    </source>
</evidence>
<dbReference type="InterPro" id="IPR015813">
    <property type="entry name" value="Pyrv/PenolPyrv_kinase-like_dom"/>
</dbReference>
<comment type="similarity">
    <text evidence="1">Belongs to the HpcH/HpaI aldolase family.</text>
</comment>
<evidence type="ECO:0000256" key="2">
    <source>
        <dbReference type="ARBA" id="ARBA00022723"/>
    </source>
</evidence>